<dbReference type="SUPFAM" id="SSF51735">
    <property type="entry name" value="NAD(P)-binding Rossmann-fold domains"/>
    <property type="match status" value="1"/>
</dbReference>
<dbReference type="HOGENOM" id="CLU_047373_0_3_0"/>
<dbReference type="InterPro" id="IPR001509">
    <property type="entry name" value="Epimerase_deHydtase"/>
</dbReference>
<keyword evidence="4" id="KW-0132">Cell division</keyword>
<evidence type="ECO:0000313" key="5">
    <source>
        <dbReference type="Proteomes" id="UP000011704"/>
    </source>
</evidence>
<dbReference type="PANTHER" id="PTHR11092">
    <property type="entry name" value="SUGAR NUCLEOTIDE EPIMERASE RELATED"/>
    <property type="match status" value="1"/>
</dbReference>
<dbReference type="RefSeq" id="WP_005008227.1">
    <property type="nucleotide sequence ID" value="NZ_HG422173.1"/>
</dbReference>
<protein>
    <submittedName>
        <fullName evidence="4">Cell division inhibitor SULA</fullName>
    </submittedName>
</protein>
<dbReference type="FunCoup" id="M1YZ93">
    <property type="interactions" value="312"/>
</dbReference>
<dbReference type="EMBL" id="CAQJ01000035">
    <property type="protein sequence ID" value="CCQ90569.1"/>
    <property type="molecule type" value="Genomic_DNA"/>
</dbReference>
<dbReference type="OrthoDB" id="9801773at2"/>
<reference evidence="4 5" key="1">
    <citation type="journal article" date="2013" name="Front. Microbiol.">
        <title>The genome of Nitrospina gracilis illuminates the metabolism and evolution of the major marine nitrite oxidizer.</title>
        <authorList>
            <person name="Luecker S."/>
            <person name="Nowka B."/>
            <person name="Rattei T."/>
            <person name="Spieck E."/>
            <person name="and Daims H."/>
        </authorList>
    </citation>
    <scope>NUCLEOTIDE SEQUENCE [LARGE SCALE GENOMIC DNA]</scope>
    <source>
        <strain evidence="4 5">3/211</strain>
    </source>
</reference>
<name>M1YZ93_NITG3</name>
<keyword evidence="4" id="KW-0131">Cell cycle</keyword>
<dbReference type="AlphaFoldDB" id="M1YZ93"/>
<dbReference type="InterPro" id="IPR010099">
    <property type="entry name" value="SDR39U1"/>
</dbReference>
<evidence type="ECO:0000259" key="2">
    <source>
        <dbReference type="Pfam" id="PF01370"/>
    </source>
</evidence>
<dbReference type="InParanoid" id="M1YZ93"/>
<gene>
    <name evidence="4" type="primary">sulA</name>
    <name evidence="4" type="ORF">NITGR_310057</name>
</gene>
<dbReference type="InterPro" id="IPR036291">
    <property type="entry name" value="NAD(P)-bd_dom_sf"/>
</dbReference>
<evidence type="ECO:0000313" key="4">
    <source>
        <dbReference type="EMBL" id="CCQ90569.1"/>
    </source>
</evidence>
<proteinExistence type="inferred from homology"/>
<dbReference type="InterPro" id="IPR023393">
    <property type="entry name" value="START-like_dom_sf"/>
</dbReference>
<organism evidence="4 5">
    <name type="scientific">Nitrospina gracilis (strain 3/211)</name>
    <dbReference type="NCBI Taxonomy" id="1266370"/>
    <lineage>
        <taxon>Bacteria</taxon>
        <taxon>Pseudomonadati</taxon>
        <taxon>Nitrospinota/Tectimicrobiota group</taxon>
        <taxon>Nitrospinota</taxon>
        <taxon>Nitrospinia</taxon>
        <taxon>Nitrospinales</taxon>
        <taxon>Nitrospinaceae</taxon>
        <taxon>Nitrospina</taxon>
    </lineage>
</organism>
<comment type="caution">
    <text evidence="4">The sequence shown here is derived from an EMBL/GenBank/DDBJ whole genome shotgun (WGS) entry which is preliminary data.</text>
</comment>
<comment type="similarity">
    <text evidence="1">Belongs to the NAD(P)-dependent epimerase/dehydratase family. SDR39U1 subfamily.</text>
</comment>
<dbReference type="CDD" id="cd05242">
    <property type="entry name" value="SDR_a8"/>
    <property type="match status" value="1"/>
</dbReference>
<dbReference type="Proteomes" id="UP000011704">
    <property type="component" value="Unassembled WGS sequence"/>
</dbReference>
<dbReference type="NCBIfam" id="TIGR01777">
    <property type="entry name" value="yfcH"/>
    <property type="match status" value="1"/>
</dbReference>
<dbReference type="Gene3D" id="3.40.50.720">
    <property type="entry name" value="NAD(P)-binding Rossmann-like Domain"/>
    <property type="match status" value="1"/>
</dbReference>
<dbReference type="PANTHER" id="PTHR11092:SF0">
    <property type="entry name" value="EPIMERASE FAMILY PROTEIN SDR39U1"/>
    <property type="match status" value="1"/>
</dbReference>
<dbReference type="InterPro" id="IPR013549">
    <property type="entry name" value="DUF1731"/>
</dbReference>
<evidence type="ECO:0000259" key="3">
    <source>
        <dbReference type="Pfam" id="PF08338"/>
    </source>
</evidence>
<dbReference type="CDD" id="cd07820">
    <property type="entry name" value="SRPBCC_3"/>
    <property type="match status" value="1"/>
</dbReference>
<feature type="domain" description="NAD-dependent epimerase/dehydratase" evidence="2">
    <location>
        <begin position="3"/>
        <end position="218"/>
    </location>
</feature>
<dbReference type="Gene3D" id="3.30.530.20">
    <property type="match status" value="1"/>
</dbReference>
<dbReference type="GO" id="GO:0051301">
    <property type="term" value="P:cell division"/>
    <property type="evidence" value="ECO:0007669"/>
    <property type="project" value="UniProtKB-KW"/>
</dbReference>
<dbReference type="Pfam" id="PF01370">
    <property type="entry name" value="Epimerase"/>
    <property type="match status" value="1"/>
</dbReference>
<keyword evidence="5" id="KW-1185">Reference proteome</keyword>
<sequence>MKILVTGATGFVGQQLLPLLKDAGHEISILTRDPESAVVRLPVLCRRYKWDPALLEPPKEALEGVDAVIHLAGENIATRWTDSKKMELERSRVLSTRQLVKAMEEMDSRPGIFISCSGIGYYGDRKSLELDESQAPGNSVLAEVCRKWETEALKAEALGVRTVVLRIATVLGTDGGAMRFMLPAFRMCVGGRAGNGRQWMSWIHVRDLARLMLHALDTETLRGPVNACSPEPVTNAEFTRTLAKAVGRPAFIPAPAFALKLVLGEMSEVLLASQKAVPKKAQSCGFQFDYPDMESALTQLADVRTHEMRMEQWVPKPIDTIFKFYSDAKNLEVLTPPFLNFSVTNQSTRDMEEGTRINYRLKLYGIPFRWQSIIMDWSPNNRFSDIQVVGPYWLWHHTHDFIEQDGGTLIRDRAIYRVPMWTPGDLFIYPIVRRDLEKIFSFRWKKTCDLFGE</sequence>
<dbReference type="STRING" id="1266370.NITGR_310057"/>
<feature type="domain" description="DUF1731" evidence="3">
    <location>
        <begin position="254"/>
        <end position="300"/>
    </location>
</feature>
<dbReference type="SUPFAM" id="SSF55961">
    <property type="entry name" value="Bet v1-like"/>
    <property type="match status" value="1"/>
</dbReference>
<dbReference type="Pfam" id="PF08338">
    <property type="entry name" value="DUF1731"/>
    <property type="match status" value="1"/>
</dbReference>
<evidence type="ECO:0000256" key="1">
    <source>
        <dbReference type="ARBA" id="ARBA00009353"/>
    </source>
</evidence>
<accession>M1YZ93</accession>